<dbReference type="NCBIfam" id="TIGR00563">
    <property type="entry name" value="rsmB"/>
    <property type="match status" value="1"/>
</dbReference>
<evidence type="ECO:0000313" key="15">
    <source>
        <dbReference type="EMBL" id="VAY89599.1"/>
    </source>
</evidence>
<dbReference type="InterPro" id="IPR006027">
    <property type="entry name" value="NusB_RsmB_TIM44"/>
</dbReference>
<evidence type="ECO:0000256" key="11">
    <source>
        <dbReference type="ARBA" id="ARBA00030399"/>
    </source>
</evidence>
<dbReference type="GO" id="GO:0008649">
    <property type="term" value="F:rRNA methyltransferase activity"/>
    <property type="evidence" value="ECO:0007669"/>
    <property type="project" value="InterPro"/>
</dbReference>
<dbReference type="InterPro" id="IPR029063">
    <property type="entry name" value="SAM-dependent_MTases_sf"/>
</dbReference>
<dbReference type="Pfam" id="PF22458">
    <property type="entry name" value="RsmF-B_ferredox"/>
    <property type="match status" value="1"/>
</dbReference>
<comment type="similarity">
    <text evidence="3">Belongs to the class I-like SAM-binding methyltransferase superfamily. RsmB/NOP family.</text>
</comment>
<evidence type="ECO:0000256" key="2">
    <source>
        <dbReference type="ARBA" id="ARBA00004496"/>
    </source>
</evidence>
<dbReference type="GO" id="GO:0006355">
    <property type="term" value="P:regulation of DNA-templated transcription"/>
    <property type="evidence" value="ECO:0007669"/>
    <property type="project" value="InterPro"/>
</dbReference>
<keyword evidence="6" id="KW-0698">rRNA processing</keyword>
<sequence length="440" mass="49045">MIEIQRLSIFALSQVLAGKNLDHALTEARKAAQGVLSDHQRASLQDCAYGVLRFKTELELVLAPLFQRGEPEMAARLLLMVAAYQLLHTRTAPHAVVSHAVETAGALGLTAARGFVNGVLRNLLRQKEVLIADAHESLEGRYSHPDWWITRLQQDHPTHWEALLQQAQQRPPMTLRVNRRFNSVAQYQARLQGVGLASRPVGQEGLVLETPQAVTQLPGFEQGAVSVQDAGAQWAAHLMGLHSGQRILDACAAPGGKTAHMLERGNGLEGLLALDIEPGRVKKMQADLQRLHLTAEVRCADAVRTDLWWDGRPFDRILLDVPCSGSGVVRRHPDIKWLRREEDIPALAQRQLNLLTQLWPTLKKGGRLVYATCSLFQEENGAVIQRFLEGTEGVKEGTLRQNNEMMQKMDETGSVPRWEKGQLLPDDIHDGFFYAVLQKF</sequence>
<dbReference type="Gene3D" id="3.40.50.150">
    <property type="entry name" value="Vaccinia Virus protein VP39"/>
    <property type="match status" value="1"/>
</dbReference>
<evidence type="ECO:0000256" key="3">
    <source>
        <dbReference type="ARBA" id="ARBA00007494"/>
    </source>
</evidence>
<protein>
    <recommendedName>
        <fullName evidence="4">16S rRNA (cytosine(967)-C(5))-methyltransferase</fullName>
        <ecNumber evidence="4">2.1.1.176</ecNumber>
    </recommendedName>
    <alternativeName>
        <fullName evidence="11">16S rRNA m5C967 methyltransferase</fullName>
    </alternativeName>
    <alternativeName>
        <fullName evidence="12">rRNA (cytosine-C(5)-)-methyltransferase RsmB</fullName>
    </alternativeName>
</protein>
<evidence type="ECO:0000256" key="8">
    <source>
        <dbReference type="ARBA" id="ARBA00022679"/>
    </source>
</evidence>
<evidence type="ECO:0000256" key="9">
    <source>
        <dbReference type="ARBA" id="ARBA00022691"/>
    </source>
</evidence>
<evidence type="ECO:0000256" key="5">
    <source>
        <dbReference type="ARBA" id="ARBA00022490"/>
    </source>
</evidence>
<dbReference type="InterPro" id="IPR054728">
    <property type="entry name" value="RsmB-like_ferredoxin"/>
</dbReference>
<dbReference type="InterPro" id="IPR001678">
    <property type="entry name" value="MeTrfase_RsmB-F_NOP2_dom"/>
</dbReference>
<dbReference type="Gene3D" id="1.10.940.10">
    <property type="entry name" value="NusB-like"/>
    <property type="match status" value="1"/>
</dbReference>
<dbReference type="PANTHER" id="PTHR22807:SF61">
    <property type="entry name" value="NOL1_NOP2_SUN FAMILY PROTEIN _ ANTITERMINATION NUSB DOMAIN-CONTAINING PROTEIN"/>
    <property type="match status" value="1"/>
</dbReference>
<reference evidence="15" key="1">
    <citation type="submission" date="2018-10" db="EMBL/GenBank/DDBJ databases">
        <authorList>
            <person name="Plewniak F."/>
        </authorList>
    </citation>
    <scope>NUCLEOTIDE SEQUENCE</scope>
</reference>
<comment type="catalytic activity">
    <reaction evidence="13">
        <text>cytidine(967) in 16S rRNA + S-adenosyl-L-methionine = 5-methylcytidine(967) in 16S rRNA + S-adenosyl-L-homocysteine + H(+)</text>
        <dbReference type="Rhea" id="RHEA:42748"/>
        <dbReference type="Rhea" id="RHEA-COMP:10219"/>
        <dbReference type="Rhea" id="RHEA-COMP:10220"/>
        <dbReference type="ChEBI" id="CHEBI:15378"/>
        <dbReference type="ChEBI" id="CHEBI:57856"/>
        <dbReference type="ChEBI" id="CHEBI:59789"/>
        <dbReference type="ChEBI" id="CHEBI:74483"/>
        <dbReference type="ChEBI" id="CHEBI:82748"/>
        <dbReference type="EC" id="2.1.1.176"/>
    </reaction>
</comment>
<evidence type="ECO:0000256" key="12">
    <source>
        <dbReference type="ARBA" id="ARBA00031088"/>
    </source>
</evidence>
<proteinExistence type="inferred from homology"/>
<accession>A0A3P3ZSD4</accession>
<dbReference type="GO" id="GO:0005737">
    <property type="term" value="C:cytoplasm"/>
    <property type="evidence" value="ECO:0007669"/>
    <property type="project" value="UniProtKB-SubCell"/>
</dbReference>
<evidence type="ECO:0000256" key="4">
    <source>
        <dbReference type="ARBA" id="ARBA00012140"/>
    </source>
</evidence>
<dbReference type="AlphaFoldDB" id="A0A3P3ZSD4"/>
<keyword evidence="10" id="KW-0694">RNA-binding</keyword>
<gene>
    <name evidence="15" type="primary">rsmB</name>
    <name evidence="15" type="ORF">CARN8_7170004</name>
</gene>
<dbReference type="Pfam" id="PF01029">
    <property type="entry name" value="NusB"/>
    <property type="match status" value="1"/>
</dbReference>
<evidence type="ECO:0000256" key="7">
    <source>
        <dbReference type="ARBA" id="ARBA00022603"/>
    </source>
</evidence>
<keyword evidence="9" id="KW-0949">S-adenosyl-L-methionine</keyword>
<dbReference type="GO" id="GO:0003723">
    <property type="term" value="F:RNA binding"/>
    <property type="evidence" value="ECO:0007669"/>
    <property type="project" value="UniProtKB-KW"/>
</dbReference>
<dbReference type="EC" id="2.1.1.176" evidence="4"/>
<keyword evidence="8 15" id="KW-0808">Transferase</keyword>
<dbReference type="PRINTS" id="PR02008">
    <property type="entry name" value="RCMTFAMILY"/>
</dbReference>
<comment type="function">
    <text evidence="1">Specifically methylates the cytosine at position 967 (m5C967) of 16S rRNA.</text>
</comment>
<comment type="subcellular location">
    <subcellularLocation>
        <location evidence="2">Cytoplasm</location>
    </subcellularLocation>
</comment>
<evidence type="ECO:0000256" key="10">
    <source>
        <dbReference type="ARBA" id="ARBA00022884"/>
    </source>
</evidence>
<dbReference type="PROSITE" id="PS01153">
    <property type="entry name" value="NOL1_NOP2_SUN"/>
    <property type="match status" value="1"/>
</dbReference>
<dbReference type="SUPFAM" id="SSF53335">
    <property type="entry name" value="S-adenosyl-L-methionine-dependent methyltransferases"/>
    <property type="match status" value="1"/>
</dbReference>
<dbReference type="EMBL" id="UOYP01000687">
    <property type="protein sequence ID" value="VAY89599.1"/>
    <property type="molecule type" value="Genomic_DNA"/>
</dbReference>
<dbReference type="NCBIfam" id="NF008149">
    <property type="entry name" value="PRK10901.1"/>
    <property type="match status" value="1"/>
</dbReference>
<dbReference type="PANTHER" id="PTHR22807">
    <property type="entry name" value="NOP2 YEAST -RELATED NOL1/NOP2/FMU SUN DOMAIN-CONTAINING"/>
    <property type="match status" value="1"/>
</dbReference>
<dbReference type="InterPro" id="IPR049560">
    <property type="entry name" value="MeTrfase_RsmB-F_NOP2_cat"/>
</dbReference>
<keyword evidence="7 15" id="KW-0489">Methyltransferase</keyword>
<dbReference type="InterPro" id="IPR035926">
    <property type="entry name" value="NusB-like_sf"/>
</dbReference>
<evidence type="ECO:0000256" key="13">
    <source>
        <dbReference type="ARBA" id="ARBA00047283"/>
    </source>
</evidence>
<name>A0A3P3ZSD4_9ZZZZ</name>
<dbReference type="PROSITE" id="PS51686">
    <property type="entry name" value="SAM_MT_RSMB_NOP"/>
    <property type="match status" value="1"/>
</dbReference>
<dbReference type="SUPFAM" id="SSF48013">
    <property type="entry name" value="NusB-like"/>
    <property type="match status" value="1"/>
</dbReference>
<evidence type="ECO:0000256" key="1">
    <source>
        <dbReference type="ARBA" id="ARBA00002724"/>
    </source>
</evidence>
<dbReference type="Gene3D" id="1.10.287.730">
    <property type="entry name" value="Helix hairpin bin"/>
    <property type="match status" value="1"/>
</dbReference>
<evidence type="ECO:0000259" key="14">
    <source>
        <dbReference type="PROSITE" id="PS51686"/>
    </source>
</evidence>
<dbReference type="InterPro" id="IPR004573">
    <property type="entry name" value="rRNA_ssu_MeTfrase_B"/>
</dbReference>
<feature type="domain" description="SAM-dependent MTase RsmB/NOP-type" evidence="14">
    <location>
        <begin position="163"/>
        <end position="440"/>
    </location>
</feature>
<evidence type="ECO:0000256" key="6">
    <source>
        <dbReference type="ARBA" id="ARBA00022552"/>
    </source>
</evidence>
<keyword evidence="5" id="KW-0963">Cytoplasm</keyword>
<dbReference type="Gene3D" id="3.30.70.1170">
    <property type="entry name" value="Sun protein, domain 3"/>
    <property type="match status" value="1"/>
</dbReference>
<dbReference type="CDD" id="cd02440">
    <property type="entry name" value="AdoMet_MTases"/>
    <property type="match status" value="1"/>
</dbReference>
<dbReference type="InterPro" id="IPR023267">
    <property type="entry name" value="RCMT"/>
</dbReference>
<dbReference type="InterPro" id="IPR018314">
    <property type="entry name" value="RsmB/NOL1/NOP2-like_CS"/>
</dbReference>
<organism evidence="15">
    <name type="scientific">mine drainage metagenome</name>
    <dbReference type="NCBI Taxonomy" id="410659"/>
    <lineage>
        <taxon>unclassified sequences</taxon>
        <taxon>metagenomes</taxon>
        <taxon>ecological metagenomes</taxon>
    </lineage>
</organism>
<dbReference type="Pfam" id="PF01189">
    <property type="entry name" value="Methyltr_RsmB-F"/>
    <property type="match status" value="1"/>
</dbReference>
<dbReference type="FunFam" id="3.40.50.150:FF:000022">
    <property type="entry name" value="Ribosomal RNA small subunit methyltransferase B"/>
    <property type="match status" value="1"/>
</dbReference>